<name>A0A0G4IDN9_9ALVE</name>
<gene>
    <name evidence="2" type="ORF">Cvel_13498</name>
</gene>
<dbReference type="VEuPathDB" id="CryptoDB:Cvel_13498"/>
<reference evidence="2" key="1">
    <citation type="submission" date="2014-11" db="EMBL/GenBank/DDBJ databases">
        <authorList>
            <person name="Otto D Thomas"/>
            <person name="Naeem Raeece"/>
        </authorList>
    </citation>
    <scope>NUCLEOTIDE SEQUENCE</scope>
</reference>
<evidence type="ECO:0000256" key="1">
    <source>
        <dbReference type="SAM" id="MobiDB-lite"/>
    </source>
</evidence>
<dbReference type="AlphaFoldDB" id="A0A0G4IDN9"/>
<proteinExistence type="predicted"/>
<sequence>MGPGAGTSPAEKLKKSQGQQMKDAGLEIQGLIERLEVQVKELNISTRKDKEGLQEFDRHLGALKEEKRKITADIAAKEKYLASFEEIIKPLDDQFNNIEGFLKGHYDSAKVKYDKGIKLLEREFDYHRMYRRPDKPFFGVPFKPK</sequence>
<accession>A0A0G4IDN9</accession>
<organism evidence="2">
    <name type="scientific">Chromera velia CCMP2878</name>
    <dbReference type="NCBI Taxonomy" id="1169474"/>
    <lineage>
        <taxon>Eukaryota</taxon>
        <taxon>Sar</taxon>
        <taxon>Alveolata</taxon>
        <taxon>Colpodellida</taxon>
        <taxon>Chromeraceae</taxon>
        <taxon>Chromera</taxon>
    </lineage>
</organism>
<dbReference type="EMBL" id="CDMZ01005870">
    <property type="protein sequence ID" value="CEM55380.1"/>
    <property type="molecule type" value="Genomic_DNA"/>
</dbReference>
<feature type="region of interest" description="Disordered" evidence="1">
    <location>
        <begin position="1"/>
        <end position="21"/>
    </location>
</feature>
<protein>
    <submittedName>
        <fullName evidence="2">Uncharacterized protein</fullName>
    </submittedName>
</protein>
<evidence type="ECO:0000313" key="2">
    <source>
        <dbReference type="EMBL" id="CEM55380.1"/>
    </source>
</evidence>